<gene>
    <name evidence="7" type="ORF">CLIB1423_01S10550</name>
</gene>
<dbReference type="PANTHER" id="PTHR10996:SF257">
    <property type="entry name" value="GLYOXYLATE REDUCTASE 1"/>
    <property type="match status" value="1"/>
</dbReference>
<dbReference type="InterPro" id="IPR006140">
    <property type="entry name" value="D-isomer_DH_NAD-bd"/>
</dbReference>
<dbReference type="AlphaFoldDB" id="A0A9P0VWH4"/>
<dbReference type="InterPro" id="IPR029752">
    <property type="entry name" value="D-isomer_DH_CS1"/>
</dbReference>
<dbReference type="EMBL" id="CAKXYY010000001">
    <property type="protein sequence ID" value="CAH2350457.1"/>
    <property type="molecule type" value="Genomic_DNA"/>
</dbReference>
<evidence type="ECO:0000313" key="8">
    <source>
        <dbReference type="Proteomes" id="UP000837801"/>
    </source>
</evidence>
<dbReference type="InterPro" id="IPR029753">
    <property type="entry name" value="D-isomer_DH_CS"/>
</dbReference>
<sequence length="346" mass="38104">MTTSSKPKVLRIGKVDFAQKKWDELSQIAEVVQCESKNREEFFQDLKTKYSDITSITRTFPSISETGRFDEELASHLPKSVKTLSHCGAGYDQIDVQPFSDRGIQVSNVTAPVEAPTADTAMFLVLAASRNFLQGRDPTVKGEWPAKGKSAGAPLGHDPEGKTVGILGMGGIGRAIRDRLKPFGYERMIYHNRSRLSKELEKDTEYVTLDELISESDIICISIPLNPKTTGLINKSTIEKMKDGVVIVNTARGAIINEADITQALKDGKIGAFGSDVFTKEPEVAQELLSLPNVVALPHMGTHTYEAIFNMESWVVANVESYFKTGEVKTIVPEQWSLDLKGEPLV</sequence>
<dbReference type="Gene3D" id="3.40.50.720">
    <property type="entry name" value="NAD(P)-binding Rossmann-like Domain"/>
    <property type="match status" value="2"/>
</dbReference>
<dbReference type="GO" id="GO:0051287">
    <property type="term" value="F:NAD binding"/>
    <property type="evidence" value="ECO:0007669"/>
    <property type="project" value="InterPro"/>
</dbReference>
<dbReference type="Pfam" id="PF00389">
    <property type="entry name" value="2-Hacid_dh"/>
    <property type="match status" value="1"/>
</dbReference>
<dbReference type="FunFam" id="3.40.50.720:FF:000026">
    <property type="entry name" value="Glyoxylate/hydroxypyruvate reductase B"/>
    <property type="match status" value="1"/>
</dbReference>
<dbReference type="SUPFAM" id="SSF52283">
    <property type="entry name" value="Formate/glycerate dehydrogenase catalytic domain-like"/>
    <property type="match status" value="1"/>
</dbReference>
<dbReference type="GO" id="GO:0030267">
    <property type="term" value="F:glyoxylate reductase (NADPH) activity"/>
    <property type="evidence" value="ECO:0007669"/>
    <property type="project" value="TreeGrafter"/>
</dbReference>
<dbReference type="InterPro" id="IPR006139">
    <property type="entry name" value="D-isomer_2_OHA_DH_cat_dom"/>
</dbReference>
<dbReference type="InterPro" id="IPR036291">
    <property type="entry name" value="NAD(P)-bd_dom_sf"/>
</dbReference>
<evidence type="ECO:0000256" key="4">
    <source>
        <dbReference type="SAM" id="MobiDB-lite"/>
    </source>
</evidence>
<dbReference type="InterPro" id="IPR050223">
    <property type="entry name" value="D-isomer_2-hydroxyacid_DH"/>
</dbReference>
<organism evidence="7 8">
    <name type="scientific">[Candida] railenensis</name>
    <dbReference type="NCBI Taxonomy" id="45579"/>
    <lineage>
        <taxon>Eukaryota</taxon>
        <taxon>Fungi</taxon>
        <taxon>Dikarya</taxon>
        <taxon>Ascomycota</taxon>
        <taxon>Saccharomycotina</taxon>
        <taxon>Pichiomycetes</taxon>
        <taxon>Debaryomycetaceae</taxon>
        <taxon>Kurtzmaniella</taxon>
    </lineage>
</organism>
<dbReference type="Pfam" id="PF02826">
    <property type="entry name" value="2-Hacid_dh_C"/>
    <property type="match status" value="1"/>
</dbReference>
<evidence type="ECO:0000259" key="5">
    <source>
        <dbReference type="Pfam" id="PF00389"/>
    </source>
</evidence>
<dbReference type="CDD" id="cd12168">
    <property type="entry name" value="Mand_dh_like"/>
    <property type="match status" value="1"/>
</dbReference>
<feature type="domain" description="D-isomer specific 2-hydroxyacid dehydrogenase NAD-binding" evidence="6">
    <location>
        <begin position="123"/>
        <end position="301"/>
    </location>
</feature>
<dbReference type="OrthoDB" id="9991913at2759"/>
<dbReference type="SUPFAM" id="SSF51735">
    <property type="entry name" value="NAD(P)-binding Rossmann-fold domains"/>
    <property type="match status" value="1"/>
</dbReference>
<feature type="domain" description="D-isomer specific 2-hydroxyacid dehydrogenase catalytic" evidence="5">
    <location>
        <begin position="21"/>
        <end position="332"/>
    </location>
</feature>
<dbReference type="PROSITE" id="PS00065">
    <property type="entry name" value="D_2_HYDROXYACID_DH_1"/>
    <property type="match status" value="1"/>
</dbReference>
<dbReference type="PROSITE" id="PS00671">
    <property type="entry name" value="D_2_HYDROXYACID_DH_3"/>
    <property type="match status" value="1"/>
</dbReference>
<comment type="similarity">
    <text evidence="1 3">Belongs to the D-isomer specific 2-hydroxyacid dehydrogenase family.</text>
</comment>
<name>A0A9P0VWH4_9ASCO</name>
<protein>
    <submittedName>
        <fullName evidence="7">Glyoxylate reductase 1</fullName>
    </submittedName>
</protein>
<proteinExistence type="inferred from homology"/>
<keyword evidence="8" id="KW-1185">Reference proteome</keyword>
<dbReference type="GO" id="GO:0016618">
    <property type="term" value="F:hydroxypyruvate reductase [NAD(P)H] activity"/>
    <property type="evidence" value="ECO:0007669"/>
    <property type="project" value="TreeGrafter"/>
</dbReference>
<evidence type="ECO:0000259" key="6">
    <source>
        <dbReference type="Pfam" id="PF02826"/>
    </source>
</evidence>
<dbReference type="PANTHER" id="PTHR10996">
    <property type="entry name" value="2-HYDROXYACID DEHYDROGENASE-RELATED"/>
    <property type="match status" value="1"/>
</dbReference>
<evidence type="ECO:0000256" key="2">
    <source>
        <dbReference type="ARBA" id="ARBA00023002"/>
    </source>
</evidence>
<evidence type="ECO:0000256" key="3">
    <source>
        <dbReference type="RuleBase" id="RU003719"/>
    </source>
</evidence>
<evidence type="ECO:0000313" key="7">
    <source>
        <dbReference type="EMBL" id="CAH2350457.1"/>
    </source>
</evidence>
<feature type="region of interest" description="Disordered" evidence="4">
    <location>
        <begin position="138"/>
        <end position="159"/>
    </location>
</feature>
<dbReference type="GO" id="GO:0005829">
    <property type="term" value="C:cytosol"/>
    <property type="evidence" value="ECO:0007669"/>
    <property type="project" value="TreeGrafter"/>
</dbReference>
<reference evidence="7" key="1">
    <citation type="submission" date="2022-03" db="EMBL/GenBank/DDBJ databases">
        <authorList>
            <person name="Legras J.-L."/>
            <person name="Devillers H."/>
            <person name="Grondin C."/>
        </authorList>
    </citation>
    <scope>NUCLEOTIDE SEQUENCE</scope>
    <source>
        <strain evidence="7">CLIB 1423</strain>
    </source>
</reference>
<dbReference type="Proteomes" id="UP000837801">
    <property type="component" value="Unassembled WGS sequence"/>
</dbReference>
<comment type="caution">
    <text evidence="7">The sequence shown here is derived from an EMBL/GenBank/DDBJ whole genome shotgun (WGS) entry which is preliminary data.</text>
</comment>
<accession>A0A9P0VWH4</accession>
<evidence type="ECO:0000256" key="1">
    <source>
        <dbReference type="ARBA" id="ARBA00005854"/>
    </source>
</evidence>
<keyword evidence="2 3" id="KW-0560">Oxidoreductase</keyword>